<dbReference type="AlphaFoldDB" id="A0A2I4HSQ8"/>
<dbReference type="CDD" id="cd08958">
    <property type="entry name" value="FR_SDR_e"/>
    <property type="match status" value="1"/>
</dbReference>
<evidence type="ECO:0000256" key="1">
    <source>
        <dbReference type="ARBA" id="ARBA00022857"/>
    </source>
</evidence>
<sequence>MAAEKASVCVTGGGGFVASWLINFLLSKNYFVHATVRRPGDAKYAHLSAFEKASENLRLFKADLLDYDSIRSAVEGCVGVFHVACPVPSPAETILNPRVEVIEPAVKGTQNVLKASVEAKVKRFVFVSSIAAVFMNPSWPKDQVMDETSWSDTEYCRTAKNWYCLSKTEAESMALELAKGSEIHVVSICPTLVLGPILQSTVNTSSSYFMRLLKEGLESVENRLLWIVDVRDLAEALILAFEKPKAEGRYICMSHMIKTESLVDMLKSKYPHYNYPKNFTEVQEELRLSSDKLQRLGWSYRPSKDTLIDGVESYRQAGLLD</sequence>
<name>A0A2I4HSQ8_JUGRE</name>
<dbReference type="OrthoDB" id="2735536at2759"/>
<reference evidence="4" key="1">
    <citation type="submission" date="2025-08" db="UniProtKB">
        <authorList>
            <consortium name="RefSeq"/>
        </authorList>
    </citation>
    <scope>IDENTIFICATION</scope>
    <source>
        <tissue evidence="4">Leaves</tissue>
    </source>
</reference>
<dbReference type="Gramene" id="Jr11_18000_p1">
    <property type="protein sequence ID" value="cds.Jr11_18000_p1"/>
    <property type="gene ID" value="Jr11_18000"/>
</dbReference>
<dbReference type="SUPFAM" id="SSF51735">
    <property type="entry name" value="NAD(P)-binding Rossmann-fold domains"/>
    <property type="match status" value="1"/>
</dbReference>
<dbReference type="STRING" id="51240.A0A2I4HSQ8"/>
<dbReference type="Pfam" id="PF01370">
    <property type="entry name" value="Epimerase"/>
    <property type="match status" value="1"/>
</dbReference>
<gene>
    <name evidence="4" type="primary">LOC109021090</name>
</gene>
<accession>A0A2I4HSQ8</accession>
<protein>
    <submittedName>
        <fullName evidence="4">Cinnamoyl-CoA reductase 2-like isoform X1</fullName>
    </submittedName>
</protein>
<dbReference type="InterPro" id="IPR036291">
    <property type="entry name" value="NAD(P)-bd_dom_sf"/>
</dbReference>
<dbReference type="RefSeq" id="XP_018859182.1">
    <property type="nucleotide sequence ID" value="XM_019003637.2"/>
</dbReference>
<organism evidence="3 4">
    <name type="scientific">Juglans regia</name>
    <name type="common">English walnut</name>
    <dbReference type="NCBI Taxonomy" id="51240"/>
    <lineage>
        <taxon>Eukaryota</taxon>
        <taxon>Viridiplantae</taxon>
        <taxon>Streptophyta</taxon>
        <taxon>Embryophyta</taxon>
        <taxon>Tracheophyta</taxon>
        <taxon>Spermatophyta</taxon>
        <taxon>Magnoliopsida</taxon>
        <taxon>eudicotyledons</taxon>
        <taxon>Gunneridae</taxon>
        <taxon>Pentapetalae</taxon>
        <taxon>rosids</taxon>
        <taxon>fabids</taxon>
        <taxon>Fagales</taxon>
        <taxon>Juglandaceae</taxon>
        <taxon>Juglans</taxon>
    </lineage>
</organism>
<evidence type="ECO:0000256" key="2">
    <source>
        <dbReference type="ARBA" id="ARBA00023002"/>
    </source>
</evidence>
<dbReference type="InterPro" id="IPR001509">
    <property type="entry name" value="Epimerase_deHydtase"/>
</dbReference>
<keyword evidence="1" id="KW-0521">NADP</keyword>
<dbReference type="Gene3D" id="3.40.50.720">
    <property type="entry name" value="NAD(P)-binding Rossmann-like Domain"/>
    <property type="match status" value="1"/>
</dbReference>
<dbReference type="FunFam" id="3.40.50.720:FF:000382">
    <property type="entry name" value="NAD(P)-binding Rossmann-fold superfamily protein"/>
    <property type="match status" value="1"/>
</dbReference>
<dbReference type="Proteomes" id="UP000235220">
    <property type="component" value="Chromosome 11"/>
</dbReference>
<dbReference type="PANTHER" id="PTHR10366">
    <property type="entry name" value="NAD DEPENDENT EPIMERASE/DEHYDRATASE"/>
    <property type="match status" value="1"/>
</dbReference>
<dbReference type="FunCoup" id="A0A2I4HSQ8">
    <property type="interactions" value="640"/>
</dbReference>
<dbReference type="GeneID" id="109021090"/>
<dbReference type="KEGG" id="jre:109021090"/>
<proteinExistence type="predicted"/>
<evidence type="ECO:0000313" key="3">
    <source>
        <dbReference type="Proteomes" id="UP000235220"/>
    </source>
</evidence>
<dbReference type="InterPro" id="IPR050425">
    <property type="entry name" value="NAD(P)_dehydrat-like"/>
</dbReference>
<dbReference type="PANTHER" id="PTHR10366:SF776">
    <property type="entry name" value="NAD(P)-BINDING ROSSMANN-FOLD SUPERFAMILY PROTEIN"/>
    <property type="match status" value="1"/>
</dbReference>
<evidence type="ECO:0000313" key="4">
    <source>
        <dbReference type="RefSeq" id="XP_018859182.1"/>
    </source>
</evidence>
<keyword evidence="2" id="KW-0560">Oxidoreductase</keyword>
<keyword evidence="3" id="KW-1185">Reference proteome</keyword>
<dbReference type="GO" id="GO:0016616">
    <property type="term" value="F:oxidoreductase activity, acting on the CH-OH group of donors, NAD or NADP as acceptor"/>
    <property type="evidence" value="ECO:0000318"/>
    <property type="project" value="GO_Central"/>
</dbReference>